<dbReference type="InterPro" id="IPR052058">
    <property type="entry name" value="Alcohol_O-acetyltransferase"/>
</dbReference>
<keyword evidence="2" id="KW-1185">Reference proteome</keyword>
<dbReference type="AlphaFoldDB" id="A0A0C3QC47"/>
<dbReference type="PANTHER" id="PTHR28037:SF1">
    <property type="entry name" value="ALCOHOL O-ACETYLTRANSFERASE 1-RELATED"/>
    <property type="match status" value="1"/>
</dbReference>
<sequence length="521" mass="58196">MGDTELSYYLPSRADGINDMSMCVSFRAPRHLFSPRRVLATWALLLLRHPLLAASVIAPPANPFETDYSDARFSYAAPSSPADIMRKADALAKLQKDVQVDEVFNAFVNGKRILGADRLSYLILTENHSNTDDHAEYILFICSTHSIGDSVAFHLLANDFFTIIAGTKIGSRCTATDLEELVRKEWQARWGSGSTRVVLPPPVEDRLPLARSMLRKAVGKVDFLNRAREQIVGPSHSGGHALPRTMEGKRKVTVQTFTFDEFTSQTILQTCKSQGVSVSNALFALCALAWSRTQLERGSQLRTDLPIMMYTALNLRPYTLPFDSSYWMTALGFFNVILPSFLPSRSRVGEKTSWKTLRSTFWHRARSAKAQSTRASKHPLVASRAREMARQRSETAKAFAVEDDAKELGLAMPPRTPTSPSSIIEPSTAPSTALLGLSHLGNLDDIYKHRDYPSIRLQTMAPAVRMRPGGLLLFGYTFAGKLTFNLEYDLNGFKDEIVEAWWRDVLRGFDELLIGKPTSRL</sequence>
<gene>
    <name evidence="1" type="ORF">M407DRAFT_216947</name>
</gene>
<dbReference type="SUPFAM" id="SSF52777">
    <property type="entry name" value="CoA-dependent acyltransferases"/>
    <property type="match status" value="1"/>
</dbReference>
<evidence type="ECO:0000313" key="1">
    <source>
        <dbReference type="EMBL" id="KIO22074.1"/>
    </source>
</evidence>
<dbReference type="PANTHER" id="PTHR28037">
    <property type="entry name" value="ALCOHOL O-ACETYLTRANSFERASE 1-RELATED"/>
    <property type="match status" value="1"/>
</dbReference>
<reference evidence="1 2" key="1">
    <citation type="submission" date="2014-04" db="EMBL/GenBank/DDBJ databases">
        <authorList>
            <consortium name="DOE Joint Genome Institute"/>
            <person name="Kuo A."/>
            <person name="Girlanda M."/>
            <person name="Perotto S."/>
            <person name="Kohler A."/>
            <person name="Nagy L.G."/>
            <person name="Floudas D."/>
            <person name="Copeland A."/>
            <person name="Barry K.W."/>
            <person name="Cichocki N."/>
            <person name="Veneault-Fourrey C."/>
            <person name="LaButti K."/>
            <person name="Lindquist E.A."/>
            <person name="Lipzen A."/>
            <person name="Lundell T."/>
            <person name="Morin E."/>
            <person name="Murat C."/>
            <person name="Sun H."/>
            <person name="Tunlid A."/>
            <person name="Henrissat B."/>
            <person name="Grigoriev I.V."/>
            <person name="Hibbett D.S."/>
            <person name="Martin F."/>
            <person name="Nordberg H.P."/>
            <person name="Cantor M.N."/>
            <person name="Hua S.X."/>
        </authorList>
    </citation>
    <scope>NUCLEOTIDE SEQUENCE [LARGE SCALE GENOMIC DNA]</scope>
    <source>
        <strain evidence="1 2">MUT 4182</strain>
    </source>
</reference>
<dbReference type="HOGENOM" id="CLU_016660_0_0_1"/>
<dbReference type="Gene3D" id="3.30.559.30">
    <property type="entry name" value="Nonribosomal peptide synthetase, condensation domain"/>
    <property type="match status" value="1"/>
</dbReference>
<evidence type="ECO:0000313" key="2">
    <source>
        <dbReference type="Proteomes" id="UP000054248"/>
    </source>
</evidence>
<accession>A0A0C3QC47</accession>
<organism evidence="1 2">
    <name type="scientific">Tulasnella calospora MUT 4182</name>
    <dbReference type="NCBI Taxonomy" id="1051891"/>
    <lineage>
        <taxon>Eukaryota</taxon>
        <taxon>Fungi</taxon>
        <taxon>Dikarya</taxon>
        <taxon>Basidiomycota</taxon>
        <taxon>Agaricomycotina</taxon>
        <taxon>Agaricomycetes</taxon>
        <taxon>Cantharellales</taxon>
        <taxon>Tulasnellaceae</taxon>
        <taxon>Tulasnella</taxon>
    </lineage>
</organism>
<dbReference type="EMBL" id="KN823119">
    <property type="protein sequence ID" value="KIO22074.1"/>
    <property type="molecule type" value="Genomic_DNA"/>
</dbReference>
<dbReference type="OrthoDB" id="3355480at2759"/>
<dbReference type="Gene3D" id="3.30.559.10">
    <property type="entry name" value="Chloramphenicol acetyltransferase-like domain"/>
    <property type="match status" value="1"/>
</dbReference>
<dbReference type="STRING" id="1051891.A0A0C3QC47"/>
<reference evidence="2" key="2">
    <citation type="submission" date="2015-01" db="EMBL/GenBank/DDBJ databases">
        <title>Evolutionary Origins and Diversification of the Mycorrhizal Mutualists.</title>
        <authorList>
            <consortium name="DOE Joint Genome Institute"/>
            <consortium name="Mycorrhizal Genomics Consortium"/>
            <person name="Kohler A."/>
            <person name="Kuo A."/>
            <person name="Nagy L.G."/>
            <person name="Floudas D."/>
            <person name="Copeland A."/>
            <person name="Barry K.W."/>
            <person name="Cichocki N."/>
            <person name="Veneault-Fourrey C."/>
            <person name="LaButti K."/>
            <person name="Lindquist E.A."/>
            <person name="Lipzen A."/>
            <person name="Lundell T."/>
            <person name="Morin E."/>
            <person name="Murat C."/>
            <person name="Riley R."/>
            <person name="Ohm R."/>
            <person name="Sun H."/>
            <person name="Tunlid A."/>
            <person name="Henrissat B."/>
            <person name="Grigoriev I.V."/>
            <person name="Hibbett D.S."/>
            <person name="Martin F."/>
        </authorList>
    </citation>
    <scope>NUCLEOTIDE SEQUENCE [LARGE SCALE GENOMIC DNA]</scope>
    <source>
        <strain evidence="2">MUT 4182</strain>
    </source>
</reference>
<dbReference type="Proteomes" id="UP000054248">
    <property type="component" value="Unassembled WGS sequence"/>
</dbReference>
<evidence type="ECO:0008006" key="3">
    <source>
        <dbReference type="Google" id="ProtNLM"/>
    </source>
</evidence>
<protein>
    <recommendedName>
        <fullName evidence="3">Condensation domain-containing protein</fullName>
    </recommendedName>
</protein>
<name>A0A0C3QC47_9AGAM</name>
<dbReference type="InterPro" id="IPR023213">
    <property type="entry name" value="CAT-like_dom_sf"/>
</dbReference>
<proteinExistence type="predicted"/>